<evidence type="ECO:0000313" key="2">
    <source>
        <dbReference type="EMBL" id="MBJ7604176.1"/>
    </source>
</evidence>
<feature type="transmembrane region" description="Helical" evidence="1">
    <location>
        <begin position="240"/>
        <end position="261"/>
    </location>
</feature>
<dbReference type="Proteomes" id="UP000620075">
    <property type="component" value="Unassembled WGS sequence"/>
</dbReference>
<protein>
    <recommendedName>
        <fullName evidence="4">ABC transporter permease</fullName>
    </recommendedName>
</protein>
<keyword evidence="1" id="KW-1133">Transmembrane helix</keyword>
<feature type="transmembrane region" description="Helical" evidence="1">
    <location>
        <begin position="78"/>
        <end position="97"/>
    </location>
</feature>
<comment type="caution">
    <text evidence="2">The sequence shown here is derived from an EMBL/GenBank/DDBJ whole genome shotgun (WGS) entry which is preliminary data.</text>
</comment>
<evidence type="ECO:0000313" key="3">
    <source>
        <dbReference type="Proteomes" id="UP000620075"/>
    </source>
</evidence>
<dbReference type="EMBL" id="JAEKNQ010000054">
    <property type="protein sequence ID" value="MBJ7604176.1"/>
    <property type="molecule type" value="Genomic_DNA"/>
</dbReference>
<feature type="transmembrane region" description="Helical" evidence="1">
    <location>
        <begin position="435"/>
        <end position="458"/>
    </location>
</feature>
<dbReference type="RefSeq" id="WP_338181367.1">
    <property type="nucleotide sequence ID" value="NZ_JAEKNQ010000054.1"/>
</dbReference>
<feature type="transmembrane region" description="Helical" evidence="1">
    <location>
        <begin position="305"/>
        <end position="327"/>
    </location>
</feature>
<sequence>MIGWSAWRLHRRGLIGFSVGGFLISFFYGAAFQQAAGTSASSQAAFGRSISLVAKQFAFLIPLPVHPETLGGYEQYKWLSGAIVVMMLWAGLAGVGIGRGDEDRGLTAEWIASGVSRTRLVLARSAAFGLVLLIACIASVLGIVAIAPAVHQDPNVAGEILKALSMAAGLFAGYAIALLISQVPAERQTATALGVGALVLLLMVNGIADTIDSASWIGVVSPFHWMERTSSAAPGGTFDLGATVGLAVAAAALIGAAIPAFRLRDLGSGLFTWGRRTRASVRVASRNLMLHLPSTEGLWEQRVGLAVWVFATLLLGALMVSVTKSVADALFTDPALAAVFQNAKPGPVYASLLGFIWFGIALLLLAGYAVVQVSRWSAQDQDGRVEMLLSAPVSRTRVVIERALEFAVASLLIVLGGYIGVAAKLPTAGLNLDAGHVFTASALLWPFALAFGGLGVAVASRWPRIAVPLLAAFAVVEYFLGDLAPLFRLPDWVANLSVFHLYGTPVTGSISWTPALSMTLVFLVGFGAALVLVRRRDVSSA</sequence>
<feature type="transmembrane region" description="Helical" evidence="1">
    <location>
        <begin position="160"/>
        <end position="180"/>
    </location>
</feature>
<evidence type="ECO:0000256" key="1">
    <source>
        <dbReference type="SAM" id="Phobius"/>
    </source>
</evidence>
<dbReference type="GO" id="GO:0005886">
    <property type="term" value="C:plasma membrane"/>
    <property type="evidence" value="ECO:0007669"/>
    <property type="project" value="UniProtKB-SubCell"/>
</dbReference>
<feature type="transmembrane region" description="Helical" evidence="1">
    <location>
        <begin position="126"/>
        <end position="148"/>
    </location>
</feature>
<feature type="transmembrane region" description="Helical" evidence="1">
    <location>
        <begin position="403"/>
        <end position="423"/>
    </location>
</feature>
<accession>A0A934ND46</accession>
<dbReference type="GO" id="GO:0140359">
    <property type="term" value="F:ABC-type transporter activity"/>
    <property type="evidence" value="ECO:0007669"/>
    <property type="project" value="InterPro"/>
</dbReference>
<name>A0A934ND46_9BACT</name>
<proteinExistence type="predicted"/>
<feature type="transmembrane region" description="Helical" evidence="1">
    <location>
        <begin position="347"/>
        <end position="371"/>
    </location>
</feature>
<evidence type="ECO:0008006" key="4">
    <source>
        <dbReference type="Google" id="ProtNLM"/>
    </source>
</evidence>
<keyword evidence="1" id="KW-0812">Transmembrane</keyword>
<feature type="transmembrane region" description="Helical" evidence="1">
    <location>
        <begin position="12"/>
        <end position="31"/>
    </location>
</feature>
<feature type="transmembrane region" description="Helical" evidence="1">
    <location>
        <begin position="509"/>
        <end position="533"/>
    </location>
</feature>
<keyword evidence="1" id="KW-0472">Membrane</keyword>
<organism evidence="2 3">
    <name type="scientific">Candidatus Dormiibacter inghamiae</name>
    <dbReference type="NCBI Taxonomy" id="3127013"/>
    <lineage>
        <taxon>Bacteria</taxon>
        <taxon>Bacillati</taxon>
        <taxon>Candidatus Dormiibacterota</taxon>
        <taxon>Candidatus Dormibacteria</taxon>
        <taxon>Candidatus Dormibacterales</taxon>
        <taxon>Candidatus Dormibacteraceae</taxon>
        <taxon>Candidatus Dormiibacter</taxon>
    </lineage>
</organism>
<feature type="transmembrane region" description="Helical" evidence="1">
    <location>
        <begin position="465"/>
        <end position="489"/>
    </location>
</feature>
<reference evidence="2 3" key="1">
    <citation type="submission" date="2020-10" db="EMBL/GenBank/DDBJ databases">
        <title>Ca. Dormibacterota MAGs.</title>
        <authorList>
            <person name="Montgomery K."/>
        </authorList>
    </citation>
    <scope>NUCLEOTIDE SEQUENCE [LARGE SCALE GENOMIC DNA]</scope>
    <source>
        <strain evidence="2">SC8811_S16_3</strain>
    </source>
</reference>
<dbReference type="AlphaFoldDB" id="A0A934ND46"/>
<feature type="transmembrane region" description="Helical" evidence="1">
    <location>
        <begin position="192"/>
        <end position="220"/>
    </location>
</feature>
<gene>
    <name evidence="2" type="ORF">JF888_13440</name>
</gene>